<proteinExistence type="predicted"/>
<evidence type="ECO:0000259" key="5">
    <source>
        <dbReference type="PROSITE" id="PS50937"/>
    </source>
</evidence>
<feature type="domain" description="HTH merR-type" evidence="5">
    <location>
        <begin position="37"/>
        <end position="103"/>
    </location>
</feature>
<dbReference type="AlphaFoldDB" id="A0A0R2EZW1"/>
<accession>A0A0R2EZW1</accession>
<dbReference type="Proteomes" id="UP000050865">
    <property type="component" value="Unassembled WGS sequence"/>
</dbReference>
<dbReference type="Gene3D" id="1.10.1660.10">
    <property type="match status" value="1"/>
</dbReference>
<dbReference type="SMART" id="SM00422">
    <property type="entry name" value="HTH_MERR"/>
    <property type="match status" value="1"/>
</dbReference>
<name>A0A0R2EZW1_9LACO</name>
<keyword evidence="3" id="KW-0238">DNA-binding</keyword>
<keyword evidence="1" id="KW-0678">Repressor</keyword>
<dbReference type="Pfam" id="PF13411">
    <property type="entry name" value="MerR_1"/>
    <property type="match status" value="1"/>
</dbReference>
<dbReference type="GO" id="GO:0003677">
    <property type="term" value="F:DNA binding"/>
    <property type="evidence" value="ECO:0007669"/>
    <property type="project" value="UniProtKB-KW"/>
</dbReference>
<evidence type="ECO:0000256" key="1">
    <source>
        <dbReference type="ARBA" id="ARBA00022491"/>
    </source>
</evidence>
<keyword evidence="7" id="KW-1185">Reference proteome</keyword>
<dbReference type="InterPro" id="IPR047057">
    <property type="entry name" value="MerR_fam"/>
</dbReference>
<comment type="caution">
    <text evidence="6">The sequence shown here is derived from an EMBL/GenBank/DDBJ whole genome shotgun (WGS) entry which is preliminary data.</text>
</comment>
<evidence type="ECO:0000256" key="4">
    <source>
        <dbReference type="ARBA" id="ARBA00023163"/>
    </source>
</evidence>
<dbReference type="CDD" id="cd01105">
    <property type="entry name" value="HTH_GlnR-like"/>
    <property type="match status" value="1"/>
</dbReference>
<dbReference type="InterPro" id="IPR009061">
    <property type="entry name" value="DNA-bd_dom_put_sf"/>
</dbReference>
<dbReference type="STRING" id="1423730.FC75_GL000447"/>
<evidence type="ECO:0000313" key="7">
    <source>
        <dbReference type="Proteomes" id="UP000050865"/>
    </source>
</evidence>
<evidence type="ECO:0000256" key="2">
    <source>
        <dbReference type="ARBA" id="ARBA00023015"/>
    </source>
</evidence>
<sequence length="162" mass="18408">MKILRQLCLHVNGIGGKTLDEFEFKRRVQDLDVSMGIGETSRVTGATATQIRYWEKKGIVHPIRHGEGQNKRYSYRDIVTISFVKSMIDQGYTLAKAEQEAANHFTFAEALRMLVKERVHTVEQTGHTLKLNFGELDNDPGFDVIAEVGDQVRLNRVPHQAQ</sequence>
<keyword evidence="4" id="KW-0804">Transcription</keyword>
<evidence type="ECO:0000313" key="6">
    <source>
        <dbReference type="EMBL" id="KRN18679.1"/>
    </source>
</evidence>
<organism evidence="6 7">
    <name type="scientific">Lacticaseibacillus camelliae DSM 22697 = JCM 13995</name>
    <dbReference type="NCBI Taxonomy" id="1423730"/>
    <lineage>
        <taxon>Bacteria</taxon>
        <taxon>Bacillati</taxon>
        <taxon>Bacillota</taxon>
        <taxon>Bacilli</taxon>
        <taxon>Lactobacillales</taxon>
        <taxon>Lactobacillaceae</taxon>
        <taxon>Lacticaseibacillus</taxon>
    </lineage>
</organism>
<dbReference type="SUPFAM" id="SSF46955">
    <property type="entry name" value="Putative DNA-binding domain"/>
    <property type="match status" value="1"/>
</dbReference>
<dbReference type="PATRIC" id="fig|1423730.4.peg.466"/>
<dbReference type="PANTHER" id="PTHR30204:SF69">
    <property type="entry name" value="MERR-FAMILY TRANSCRIPTIONAL REGULATOR"/>
    <property type="match status" value="1"/>
</dbReference>
<dbReference type="GO" id="GO:0003700">
    <property type="term" value="F:DNA-binding transcription factor activity"/>
    <property type="evidence" value="ECO:0007669"/>
    <property type="project" value="InterPro"/>
</dbReference>
<dbReference type="PROSITE" id="PS50937">
    <property type="entry name" value="HTH_MERR_2"/>
    <property type="match status" value="1"/>
</dbReference>
<dbReference type="EMBL" id="AYZJ01000084">
    <property type="protein sequence ID" value="KRN18679.1"/>
    <property type="molecule type" value="Genomic_DNA"/>
</dbReference>
<dbReference type="PANTHER" id="PTHR30204">
    <property type="entry name" value="REDOX-CYCLING DRUG-SENSING TRANSCRIPTIONAL ACTIVATOR SOXR"/>
    <property type="match status" value="1"/>
</dbReference>
<gene>
    <name evidence="6" type="ORF">FC75_GL000447</name>
</gene>
<reference evidence="6 7" key="1">
    <citation type="journal article" date="2015" name="Genome Announc.">
        <title>Expanding the biotechnology potential of lactobacilli through comparative genomics of 213 strains and associated genera.</title>
        <authorList>
            <person name="Sun Z."/>
            <person name="Harris H.M."/>
            <person name="McCann A."/>
            <person name="Guo C."/>
            <person name="Argimon S."/>
            <person name="Zhang W."/>
            <person name="Yang X."/>
            <person name="Jeffery I.B."/>
            <person name="Cooney J.C."/>
            <person name="Kagawa T.F."/>
            <person name="Liu W."/>
            <person name="Song Y."/>
            <person name="Salvetti E."/>
            <person name="Wrobel A."/>
            <person name="Rasinkangas P."/>
            <person name="Parkhill J."/>
            <person name="Rea M.C."/>
            <person name="O'Sullivan O."/>
            <person name="Ritari J."/>
            <person name="Douillard F.P."/>
            <person name="Paul Ross R."/>
            <person name="Yang R."/>
            <person name="Briner A.E."/>
            <person name="Felis G.E."/>
            <person name="de Vos W.M."/>
            <person name="Barrangou R."/>
            <person name="Klaenhammer T.R."/>
            <person name="Caufield P.W."/>
            <person name="Cui Y."/>
            <person name="Zhang H."/>
            <person name="O'Toole P.W."/>
        </authorList>
    </citation>
    <scope>NUCLEOTIDE SEQUENCE [LARGE SCALE GENOMIC DNA]</scope>
    <source>
        <strain evidence="6 7">DSM 22697</strain>
    </source>
</reference>
<protein>
    <recommendedName>
        <fullName evidence="5">HTH merR-type domain-containing protein</fullName>
    </recommendedName>
</protein>
<evidence type="ECO:0000256" key="3">
    <source>
        <dbReference type="ARBA" id="ARBA00023125"/>
    </source>
</evidence>
<keyword evidence="2" id="KW-0805">Transcription regulation</keyword>
<dbReference type="InterPro" id="IPR000551">
    <property type="entry name" value="MerR-type_HTH_dom"/>
</dbReference>